<dbReference type="AlphaFoldDB" id="A0A6G7WEB6"/>
<dbReference type="KEGG" id="jpo:G7058_00260"/>
<proteinExistence type="predicted"/>
<evidence type="ECO:0000313" key="1">
    <source>
        <dbReference type="EMBL" id="QIK50630.1"/>
    </source>
</evidence>
<accession>A0A6G7WEB6</accession>
<reference evidence="1 2" key="1">
    <citation type="journal article" date="2017" name="Int. J. Syst. Evol. Microbiol.">
        <title>Jeotgalibaca porci sp. nov. and Jeotgalibaca arthritidis sp. nov., isolated from pigs, and emended description of the genus Jeotgalibaca.</title>
        <authorList>
            <person name="Zamora L."/>
            <person name="Perez-Sancho M."/>
            <person name="Dominguez L."/>
            <person name="Fernandez-Garayzabal J.F."/>
            <person name="Vela A.I."/>
        </authorList>
    </citation>
    <scope>NUCLEOTIDE SEQUENCE [LARGE SCALE GENOMIC DNA]</scope>
    <source>
        <strain evidence="1 2">CCUG 69148</strain>
    </source>
</reference>
<name>A0A6G7WEB6_9LACT</name>
<organism evidence="1 2">
    <name type="scientific">Jeotgalibaca porci</name>
    <dbReference type="NCBI Taxonomy" id="1868793"/>
    <lineage>
        <taxon>Bacteria</taxon>
        <taxon>Bacillati</taxon>
        <taxon>Bacillota</taxon>
        <taxon>Bacilli</taxon>
        <taxon>Lactobacillales</taxon>
        <taxon>Carnobacteriaceae</taxon>
        <taxon>Jeotgalibaca</taxon>
    </lineage>
</organism>
<protein>
    <submittedName>
        <fullName evidence="1">Uncharacterized protein</fullName>
    </submittedName>
</protein>
<evidence type="ECO:0000313" key="2">
    <source>
        <dbReference type="Proteomes" id="UP000501830"/>
    </source>
</evidence>
<keyword evidence="2" id="KW-1185">Reference proteome</keyword>
<dbReference type="Proteomes" id="UP000501830">
    <property type="component" value="Chromosome"/>
</dbReference>
<dbReference type="RefSeq" id="WP_166061673.1">
    <property type="nucleotide sequence ID" value="NZ_CP049889.1"/>
</dbReference>
<gene>
    <name evidence="1" type="ORF">G7058_00260</name>
</gene>
<sequence length="83" mass="9933">MRDTERLIEVDKVVKEDVLLNREEITSYTVDKRNQRITIELQLSGDDTRYVETEVHRFFSGEFVNEPTEVDLWKLIDEKRSDT</sequence>
<dbReference type="GeneID" id="94551686"/>
<dbReference type="EMBL" id="CP049889">
    <property type="protein sequence ID" value="QIK50630.1"/>
    <property type="molecule type" value="Genomic_DNA"/>
</dbReference>